<dbReference type="Gene3D" id="1.25.10.10">
    <property type="entry name" value="Leucine-rich Repeat Variant"/>
    <property type="match status" value="1"/>
</dbReference>
<reference evidence="2 3" key="1">
    <citation type="journal article" date="2017" name="BMC Genomics">
        <title>Whole-genome assembly of Babesia ovata and comparative genomics between closely related pathogens.</title>
        <authorList>
            <person name="Yamagishi J."/>
            <person name="Asada M."/>
            <person name="Hakimi H."/>
            <person name="Tanaka T.Q."/>
            <person name="Sugimoto C."/>
            <person name="Kawazu S."/>
        </authorList>
    </citation>
    <scope>NUCLEOTIDE SEQUENCE [LARGE SCALE GENOMIC DNA]</scope>
    <source>
        <strain evidence="2 3">Miyake</strain>
    </source>
</reference>
<keyword evidence="3" id="KW-1185">Reference proteome</keyword>
<evidence type="ECO:0000313" key="3">
    <source>
        <dbReference type="Proteomes" id="UP000236319"/>
    </source>
</evidence>
<protein>
    <submittedName>
        <fullName evidence="2">Sperm acrosomal FSA isoform X4, putative</fullName>
    </submittedName>
</protein>
<feature type="region of interest" description="Disordered" evidence="1">
    <location>
        <begin position="966"/>
        <end position="999"/>
    </location>
</feature>
<dbReference type="OrthoDB" id="364389at2759"/>
<evidence type="ECO:0000313" key="2">
    <source>
        <dbReference type="EMBL" id="GBE59265.1"/>
    </source>
</evidence>
<proteinExistence type="predicted"/>
<dbReference type="GeneID" id="39873035"/>
<gene>
    <name evidence="2" type="ORF">BOVATA_007580</name>
</gene>
<dbReference type="AlphaFoldDB" id="A0A2H6K8E1"/>
<evidence type="ECO:0000256" key="1">
    <source>
        <dbReference type="SAM" id="MobiDB-lite"/>
    </source>
</evidence>
<dbReference type="InterPro" id="IPR011989">
    <property type="entry name" value="ARM-like"/>
</dbReference>
<comment type="caution">
    <text evidence="2">The sequence shown here is derived from an EMBL/GenBank/DDBJ whole genome shotgun (WGS) entry which is preliminary data.</text>
</comment>
<feature type="region of interest" description="Disordered" evidence="1">
    <location>
        <begin position="903"/>
        <end position="928"/>
    </location>
</feature>
<sequence>MKHGSESKIGEELDRFLLPTGPSAKVTGAIQSFHDGRISWKESCEQLRTVKSSGEDGAGSGRRMFCALTLKHHAYHGLRRLCAAGKLPTREMRDKALDDLVRLCCIYESHDKLILRQLLYAVSGLAMTFFDISANERDFLLNTALLKLEGRPLIQFELLSAFAEELFNETICVSSFTRADVVRSSVMIAPRIFGRLFAFMGDKANMEHVPSLSALAHWLGLHVRLVRTFGGTHEYVPNEAHGGIHTLDMDSMGAKIPRDDAVLIRNGLNAFGAMGGVFSLFERLRHSIVVKNVELSEFACEALMHFYSLTQFDFMSILTATSQRYNDVSSHTSRSWTASAKPSITQLPCIVTDSCHWAMDFVSQLQEILCPVMSQCRDNPSDPRFPVVTQILRNVMEFLVVIAAEHIPFILMFSEGEMHKACAVCFFVNEAVRYPDIRCRELCLDFYVSMIGILFATKDAMVEPHLSTCILRIVQAMRHNYTDFVRQLLKSATLDLDKHDEAAFDNYRRLVAVFIDEAIHIIGVNVLVMVIQCKVKALEEGFDWVEAEMCAFLIRAVAHRLTTGLADAIIMKYLSIVCDHKRFRELYEEKGDAVASYVHRSVADCIILMSGLIVQDEELLKAAQELCIRQFGSGKGTYPNFSARAMHALALSADYSTCDVFDLMRHISQKIAQADSPLPSRLELLGGIANLLSTFNDSAKVRLRRDFVVAMSMRLNGLIDAGRTENMSDEIALYMSTLFLVDFKPWFTTDVGGNVSKECMELMRRNHESTTLRRIKRMNTFWPQVDLCLESLRVDQRYPSNDIENVTRLLIWILKEANFGSHTHLLALNAAFHSARLCKHEKLLNKCMDTTDKYVSRILSVVLGSDDFGDSSAASVSDFAASEKDAVRREANVANSAVLQLLNPNPADARGDHGYAPSGGGAPSHSSRIDEFTRNQHRYSSYTDGFRSADHRPEERDVRNRFNGSYAEGSHATANHTNGSRHADHPTGTASESSAGSNFRQSASEILRIHNAERFRSEGDLNSLDLFTNAVRAGVNNHMSALKLLTWPKFGRYVAVVALLLPTENPALNRSIVELFVAVVHWIRRTRAELPDKERQKRRLIRNAARAILLGKHFAQCNMTMADVVASSILQSLMSRPCQVEGCIPPATRVIHTLIGSKSFYPMVAASVKSCMRASHTTRRRLSSCHITMWSTPRE</sequence>
<dbReference type="EMBL" id="BDSA01000001">
    <property type="protein sequence ID" value="GBE59265.1"/>
    <property type="molecule type" value="Genomic_DNA"/>
</dbReference>
<dbReference type="RefSeq" id="XP_028865508.1">
    <property type="nucleotide sequence ID" value="XM_029009675.1"/>
</dbReference>
<dbReference type="InterPro" id="IPR016024">
    <property type="entry name" value="ARM-type_fold"/>
</dbReference>
<accession>A0A2H6K8E1</accession>
<dbReference type="Proteomes" id="UP000236319">
    <property type="component" value="Unassembled WGS sequence"/>
</dbReference>
<organism evidence="2 3">
    <name type="scientific">Babesia ovata</name>
    <dbReference type="NCBI Taxonomy" id="189622"/>
    <lineage>
        <taxon>Eukaryota</taxon>
        <taxon>Sar</taxon>
        <taxon>Alveolata</taxon>
        <taxon>Apicomplexa</taxon>
        <taxon>Aconoidasida</taxon>
        <taxon>Piroplasmida</taxon>
        <taxon>Babesiidae</taxon>
        <taxon>Babesia</taxon>
    </lineage>
</organism>
<dbReference type="VEuPathDB" id="PiroplasmaDB:BOVATA_007580"/>
<name>A0A2H6K8E1_9APIC</name>
<dbReference type="SUPFAM" id="SSF48371">
    <property type="entry name" value="ARM repeat"/>
    <property type="match status" value="1"/>
</dbReference>
<feature type="compositionally biased region" description="Polar residues" evidence="1">
    <location>
        <begin position="988"/>
        <end position="999"/>
    </location>
</feature>